<sequence>MQTIKKNTSAIVISSFMAFSLVLMGMYCAKIIEPNKHHEQVAFIKATYQ</sequence>
<keyword evidence="1" id="KW-1133">Transmembrane helix</keyword>
<keyword evidence="1" id="KW-0472">Membrane</keyword>
<accession>A0ABT5L796</accession>
<name>A0ABT5L796_9ALTE</name>
<keyword evidence="1" id="KW-0812">Transmembrane</keyword>
<evidence type="ECO:0000313" key="3">
    <source>
        <dbReference type="Proteomes" id="UP001218788"/>
    </source>
</evidence>
<organism evidence="2 3">
    <name type="scientific">Alteromonas gilva</name>
    <dbReference type="NCBI Taxonomy" id="2987522"/>
    <lineage>
        <taxon>Bacteria</taxon>
        <taxon>Pseudomonadati</taxon>
        <taxon>Pseudomonadota</taxon>
        <taxon>Gammaproteobacteria</taxon>
        <taxon>Alteromonadales</taxon>
        <taxon>Alteromonadaceae</taxon>
        <taxon>Alteromonas/Salinimonas group</taxon>
        <taxon>Alteromonas</taxon>
    </lineage>
</organism>
<dbReference type="EMBL" id="JAQQXP010000004">
    <property type="protein sequence ID" value="MDC8832938.1"/>
    <property type="molecule type" value="Genomic_DNA"/>
</dbReference>
<proteinExistence type="predicted"/>
<dbReference type="RefSeq" id="WP_273642839.1">
    <property type="nucleotide sequence ID" value="NZ_JAQQXP010000004.1"/>
</dbReference>
<dbReference type="Proteomes" id="UP001218788">
    <property type="component" value="Unassembled WGS sequence"/>
</dbReference>
<evidence type="ECO:0000313" key="2">
    <source>
        <dbReference type="EMBL" id="MDC8832938.1"/>
    </source>
</evidence>
<keyword evidence="3" id="KW-1185">Reference proteome</keyword>
<feature type="transmembrane region" description="Helical" evidence="1">
    <location>
        <begin position="7"/>
        <end position="27"/>
    </location>
</feature>
<comment type="caution">
    <text evidence="2">The sequence shown here is derived from an EMBL/GenBank/DDBJ whole genome shotgun (WGS) entry which is preliminary data.</text>
</comment>
<gene>
    <name evidence="2" type="ORF">OIK42_19465</name>
</gene>
<reference evidence="2 3" key="1">
    <citation type="submission" date="2022-10" db="EMBL/GenBank/DDBJ databases">
        <title>Alteromonas sp. chi3 Genome sequencing.</title>
        <authorList>
            <person name="Park S."/>
        </authorList>
    </citation>
    <scope>NUCLEOTIDE SEQUENCE [LARGE SCALE GENOMIC DNA]</scope>
    <source>
        <strain evidence="3">chi3</strain>
    </source>
</reference>
<protein>
    <submittedName>
        <fullName evidence="2">Uncharacterized protein</fullName>
    </submittedName>
</protein>
<evidence type="ECO:0000256" key="1">
    <source>
        <dbReference type="SAM" id="Phobius"/>
    </source>
</evidence>